<evidence type="ECO:0000313" key="2">
    <source>
        <dbReference type="EMBL" id="APT00429.1"/>
    </source>
</evidence>
<evidence type="ECO:0000313" key="3">
    <source>
        <dbReference type="Proteomes" id="UP000185516"/>
    </source>
</evidence>
<dbReference type="AlphaFoldDB" id="A0AAC9KYC2"/>
<keyword evidence="3" id="KW-1185">Reference proteome</keyword>
<keyword evidence="2" id="KW-0614">Plasmid</keyword>
<organism evidence="2 3">
    <name type="scientific">Borreliella mayonii</name>
    <dbReference type="NCBI Taxonomy" id="1674146"/>
    <lineage>
        <taxon>Bacteria</taxon>
        <taxon>Pseudomonadati</taxon>
        <taxon>Spirochaetota</taxon>
        <taxon>Spirochaetia</taxon>
        <taxon>Spirochaetales</taxon>
        <taxon>Borreliaceae</taxon>
        <taxon>Borreliella</taxon>
    </lineage>
</organism>
<keyword evidence="1" id="KW-1133">Transmembrane helix</keyword>
<dbReference type="EMBL" id="CP015793">
    <property type="protein sequence ID" value="APT00429.1"/>
    <property type="molecule type" value="Genomic_DNA"/>
</dbReference>
<name>A0AAC9KYC2_9SPIR</name>
<dbReference type="Proteomes" id="UP000185516">
    <property type="component" value="Plasmid lp36"/>
</dbReference>
<feature type="transmembrane region" description="Helical" evidence="1">
    <location>
        <begin position="53"/>
        <end position="70"/>
    </location>
</feature>
<gene>
    <name evidence="2" type="ORF">Bmayo_04595</name>
</gene>
<accession>A0AAC9KYC2</accession>
<proteinExistence type="predicted"/>
<evidence type="ECO:0000256" key="1">
    <source>
        <dbReference type="SAM" id="Phobius"/>
    </source>
</evidence>
<keyword evidence="1" id="KW-0812">Transmembrane</keyword>
<protein>
    <submittedName>
        <fullName evidence="2">Uncharacterized protein</fullName>
    </submittedName>
</protein>
<dbReference type="KEGG" id="bmay:A7X70_05815"/>
<feature type="transmembrane region" description="Helical" evidence="1">
    <location>
        <begin position="29"/>
        <end position="46"/>
    </location>
</feature>
<geneLocation type="plasmid" evidence="2 3">
    <name>lp36</name>
</geneLocation>
<sequence length="76" mass="8555">MFFSSSSSCCFFLSSASSCLDSSILGFDSSVGGYLISFYSVLKFGLQAKNRKINIFAIILYFINTLLYLIKYKLFN</sequence>
<keyword evidence="1" id="KW-0472">Membrane</keyword>
<reference evidence="2 3" key="1">
    <citation type="journal article" date="2016" name="PLoS ONE">
        <title>Whole Genome Sequence and Comparative Genomics of the Novel Lyme Borreliosis Causing Pathogen, Borrelia mayonii.</title>
        <authorList>
            <person name="Kingry L.C."/>
            <person name="Batra D."/>
            <person name="Replogle A."/>
            <person name="Rowe L.A."/>
            <person name="Pritt B.S."/>
            <person name="Petersen J.M."/>
        </authorList>
    </citation>
    <scope>NUCLEOTIDE SEQUENCE [LARGE SCALE GENOMIC DNA]</scope>
    <source>
        <strain evidence="2 3">MN14-1420</strain>
    </source>
</reference>